<dbReference type="InterPro" id="IPR005194">
    <property type="entry name" value="Glyco_hydro_65_C"/>
</dbReference>
<dbReference type="GO" id="GO:0004553">
    <property type="term" value="F:hydrolase activity, hydrolyzing O-glycosyl compounds"/>
    <property type="evidence" value="ECO:0007669"/>
    <property type="project" value="TreeGrafter"/>
</dbReference>
<feature type="domain" description="Glycoside hydrolase family 65 central catalytic" evidence="6">
    <location>
        <begin position="299"/>
        <end position="657"/>
    </location>
</feature>
<evidence type="ECO:0000313" key="9">
    <source>
        <dbReference type="EMBL" id="SKA79295.1"/>
    </source>
</evidence>
<accession>A0A1T4WR01</accession>
<organism evidence="9 10">
    <name type="scientific">Gemmiger formicilis</name>
    <dbReference type="NCBI Taxonomy" id="745368"/>
    <lineage>
        <taxon>Bacteria</taxon>
        <taxon>Bacillati</taxon>
        <taxon>Bacillota</taxon>
        <taxon>Clostridia</taxon>
        <taxon>Eubacteriales</taxon>
        <taxon>Gemmiger</taxon>
    </lineage>
</organism>
<dbReference type="PIRSF" id="PIRSF036289">
    <property type="entry name" value="Glycosyl_hydrolase_malt_phosph"/>
    <property type="match status" value="1"/>
</dbReference>
<dbReference type="SUPFAM" id="SSF48208">
    <property type="entry name" value="Six-hairpin glycosidases"/>
    <property type="match status" value="1"/>
</dbReference>
<reference evidence="9 10" key="1">
    <citation type="submission" date="2017-02" db="EMBL/GenBank/DDBJ databases">
        <authorList>
            <person name="Peterson S.W."/>
        </authorList>
    </citation>
    <scope>NUCLEOTIDE SEQUENCE [LARGE SCALE GENOMIC DNA]</scope>
    <source>
        <strain evidence="9 10">ATCC 27749</strain>
    </source>
</reference>
<dbReference type="GO" id="GO:0016757">
    <property type="term" value="F:glycosyltransferase activity"/>
    <property type="evidence" value="ECO:0007669"/>
    <property type="project" value="UniProtKB-KW"/>
</dbReference>
<feature type="active site" description="Proton donor" evidence="4">
    <location>
        <position position="461"/>
    </location>
</feature>
<dbReference type="Gene3D" id="1.50.10.10">
    <property type="match status" value="1"/>
</dbReference>
<dbReference type="Proteomes" id="UP000190286">
    <property type="component" value="Unassembled WGS sequence"/>
</dbReference>
<dbReference type="Pfam" id="PF03632">
    <property type="entry name" value="Glyco_hydro_65m"/>
    <property type="match status" value="1"/>
</dbReference>
<dbReference type="InterPro" id="IPR012341">
    <property type="entry name" value="6hp_glycosidase-like_sf"/>
</dbReference>
<evidence type="ECO:0000256" key="5">
    <source>
        <dbReference type="PIRSR" id="PIRSR036289-51"/>
    </source>
</evidence>
<dbReference type="InterPro" id="IPR005196">
    <property type="entry name" value="Glyco_hydro_65_N"/>
</dbReference>
<protein>
    <submittedName>
        <fullName evidence="9">Kojibiose phosphorylase</fullName>
    </submittedName>
</protein>
<keyword evidence="3" id="KW-0808">Transferase</keyword>
<keyword evidence="2" id="KW-0328">Glycosyltransferase</keyword>
<feature type="domain" description="Glycoside hydrolase family 65 C-terminal" evidence="7">
    <location>
        <begin position="670"/>
        <end position="702"/>
    </location>
</feature>
<comment type="similarity">
    <text evidence="1">Belongs to the glycosyl hydrolase 65 family.</text>
</comment>
<dbReference type="EMBL" id="FUYF01000003">
    <property type="protein sequence ID" value="SKA79295.1"/>
    <property type="molecule type" value="Genomic_DNA"/>
</dbReference>
<dbReference type="InterPro" id="IPR017045">
    <property type="entry name" value="Malt_Pase/Glycosyl_Hdrlase"/>
</dbReference>
<evidence type="ECO:0000259" key="8">
    <source>
        <dbReference type="Pfam" id="PF03636"/>
    </source>
</evidence>
<evidence type="ECO:0000313" key="10">
    <source>
        <dbReference type="Proteomes" id="UP000190286"/>
    </source>
</evidence>
<evidence type="ECO:0000256" key="2">
    <source>
        <dbReference type="ARBA" id="ARBA00022676"/>
    </source>
</evidence>
<dbReference type="PANTHER" id="PTHR11051">
    <property type="entry name" value="GLYCOSYL HYDROLASE-RELATED"/>
    <property type="match status" value="1"/>
</dbReference>
<dbReference type="PANTHER" id="PTHR11051:SF8">
    <property type="entry name" value="PROTEIN-GLUCOSYLGALACTOSYLHYDROXYLYSINE GLUCOSIDASE"/>
    <property type="match status" value="1"/>
</dbReference>
<gene>
    <name evidence="9" type="ORF">SAMN02745178_00927</name>
</gene>
<dbReference type="GO" id="GO:0005975">
    <property type="term" value="P:carbohydrate metabolic process"/>
    <property type="evidence" value="ECO:0007669"/>
    <property type="project" value="InterPro"/>
</dbReference>
<dbReference type="Pfam" id="PF03636">
    <property type="entry name" value="Glyco_hydro_65N"/>
    <property type="match status" value="1"/>
</dbReference>
<evidence type="ECO:0000259" key="7">
    <source>
        <dbReference type="Pfam" id="PF03633"/>
    </source>
</evidence>
<dbReference type="InterPro" id="IPR005195">
    <property type="entry name" value="Glyco_hydro_65_M"/>
</dbReference>
<dbReference type="Pfam" id="PF03633">
    <property type="entry name" value="Glyco_hydro_65C"/>
    <property type="match status" value="1"/>
</dbReference>
<evidence type="ECO:0000256" key="1">
    <source>
        <dbReference type="ARBA" id="ARBA00006768"/>
    </source>
</evidence>
<dbReference type="OrthoDB" id="9758855at2"/>
<dbReference type="InterPro" id="IPR011013">
    <property type="entry name" value="Gal_mutarotase_sf_dom"/>
</dbReference>
<keyword evidence="10" id="KW-1185">Reference proteome</keyword>
<dbReference type="Gene3D" id="2.70.98.40">
    <property type="entry name" value="Glycoside hydrolase, family 65, N-terminal domain"/>
    <property type="match status" value="1"/>
</dbReference>
<dbReference type="Gene3D" id="2.60.420.10">
    <property type="entry name" value="Maltose phosphorylase, domain 3"/>
    <property type="match status" value="1"/>
</dbReference>
<dbReference type="AlphaFoldDB" id="A0A1T4WR01"/>
<sequence>MRQDIILKPWQIELTTNSTSDSFEESTFFTGNGRMGIRGYLPFWQEKRTFETGLFVAGIFGEIKPGITDFVNLPTPVWGNIECDGHPITLSSPVSSTLDMKTGVRSQSFLAKSGETTLNIEHQVFCSMSDPSLLVQRLSFSASRTSNISVHAGIHTACCNCPVPDDQVKENHETIKLAEPTQHDMCKDSVDCTFSILGTGLIVREQISFHTSFSDSEDYISDDVLGKQWRGILQSGQNLVLEITTRITTSRDIDPLIGSNEISDTYDELFAKSSLAWTSRWSESDIEIDGAPDDQSAVRYNIFQLITSCSARDSSVSIGARGLTHTRYKGCYFWDTDLFMLSFFLYTHPEAAKNLMEYRVRTLPQAKENAQKMNNAGARYPWMTSFDGSEQCESWDIGASELHITADIPFAMQQYFDATGDENFHLQAMEVYIETARFWYSRCIIHPDGSADLMFCKGPDEYCGITNNNLFTNCMVKFNLDLAIKAALKLKKTNPNRYSKLSLSDEEVLAWHSLRDNLKECRNPQTGRYLPDETFTRLEPVDIKTLKTDDGASYHHVCFDRLQRYQVIKQADTLLLMSRLPKKFTPEERLNAWEDFEPCCLHDSTLSFASHALFAAQNGLQEAAEKYFKKALYLDLHEIMNNTGKEGLHLACLGETWSSIFFGFLGATFDGDTPVFSPVLPSGWKALRMNFYWRGEFYRLMVFEGRYSISRI</sequence>
<dbReference type="InterPro" id="IPR037018">
    <property type="entry name" value="GH65_N"/>
</dbReference>
<dbReference type="GeneID" id="93337407"/>
<dbReference type="STRING" id="745368.SAMN02745178_00927"/>
<name>A0A1T4WR01_9FIRM</name>
<feature type="binding site" evidence="5">
    <location>
        <begin position="334"/>
        <end position="335"/>
    </location>
    <ligand>
        <name>substrate</name>
    </ligand>
</feature>
<evidence type="ECO:0000256" key="4">
    <source>
        <dbReference type="PIRSR" id="PIRSR036289-50"/>
    </source>
</evidence>
<evidence type="ECO:0000259" key="6">
    <source>
        <dbReference type="Pfam" id="PF03632"/>
    </source>
</evidence>
<dbReference type="GO" id="GO:0030246">
    <property type="term" value="F:carbohydrate binding"/>
    <property type="evidence" value="ECO:0007669"/>
    <property type="project" value="InterPro"/>
</dbReference>
<dbReference type="RefSeq" id="WP_078783921.1">
    <property type="nucleotide sequence ID" value="NZ_FUYF01000003.1"/>
</dbReference>
<evidence type="ECO:0000256" key="3">
    <source>
        <dbReference type="ARBA" id="ARBA00022679"/>
    </source>
</evidence>
<feature type="binding site" evidence="5">
    <location>
        <begin position="569"/>
        <end position="570"/>
    </location>
    <ligand>
        <name>substrate</name>
    </ligand>
</feature>
<dbReference type="InterPro" id="IPR008928">
    <property type="entry name" value="6-hairpin_glycosidase_sf"/>
</dbReference>
<dbReference type="SUPFAM" id="SSF74650">
    <property type="entry name" value="Galactose mutarotase-like"/>
    <property type="match status" value="1"/>
</dbReference>
<feature type="domain" description="Glycoside hydrolase family 65 N-terminal" evidence="8">
    <location>
        <begin position="23"/>
        <end position="251"/>
    </location>
</feature>
<proteinExistence type="inferred from homology"/>